<feature type="transmembrane region" description="Helical" evidence="11">
    <location>
        <begin position="12"/>
        <end position="31"/>
    </location>
</feature>
<evidence type="ECO:0000256" key="6">
    <source>
        <dbReference type="ARBA" id="ARBA00023136"/>
    </source>
</evidence>
<evidence type="ECO:0000256" key="8">
    <source>
        <dbReference type="ARBA" id="ARBA00038408"/>
    </source>
</evidence>
<keyword evidence="3" id="KW-0997">Cell inner membrane</keyword>
<evidence type="ECO:0000256" key="2">
    <source>
        <dbReference type="ARBA" id="ARBA00022475"/>
    </source>
</evidence>
<evidence type="ECO:0000256" key="1">
    <source>
        <dbReference type="ARBA" id="ARBA00004382"/>
    </source>
</evidence>
<sequence length="525" mass="58965">MLDLLRRKAQSPYLQGTVLMIIVVFVFWGVGGNNSGARSAIATVNDQAITVQEYQEAFNQIVEQYRNQFGGSLPDGFIEAFNMKQQVLNELIQKALLQQGGEEMGIFISDMEVQKAIQSMPIFQNNGVFDALRYKEVLKGSRLTPTKFEAGTRSDLMVSKVIQRLQSFSQVLPGEIEDRYAYENSEIRVDYAVFQGSSFISQVEVSEEKLAEFFEKDKTNYKTEPQVKIKYISFPVKDEMEQITIDAADMASYYEQNKAQFTSPEGAQSLDEAKDRIEITLKRQEALNRSFEKANKAYEMIILAGSLAKFAETGEISLSETDFFLRKSPPEALATNHTVVNTAFHLQKGELSSLIETPQGYSILFVEDVKNPEVPPLEEVKAAVTKDFTDAEAKSLARAAAEEALKAAREGSSFTEAINAAGQTLKESPYFSRTNRAANALPPELIAQSLGLTSEKPYPENIFESEGSFYVFRFKELKEPGQEIQQDKEAFETQMLQAKQAEVLDAWLDHLMKQGQVTINEKLMN</sequence>
<evidence type="ECO:0000256" key="7">
    <source>
        <dbReference type="ARBA" id="ARBA00023186"/>
    </source>
</evidence>
<dbReference type="GO" id="GO:0003755">
    <property type="term" value="F:peptidyl-prolyl cis-trans isomerase activity"/>
    <property type="evidence" value="ECO:0007669"/>
    <property type="project" value="InterPro"/>
</dbReference>
<name>A0A8J6TFW8_9BACT</name>
<evidence type="ECO:0000256" key="5">
    <source>
        <dbReference type="ARBA" id="ARBA00022989"/>
    </source>
</evidence>
<dbReference type="Gene3D" id="3.10.50.40">
    <property type="match status" value="1"/>
</dbReference>
<accession>A0A8J6TFW8</accession>
<keyword evidence="4 11" id="KW-0812">Transmembrane</keyword>
<keyword evidence="6 11" id="KW-0472">Membrane</keyword>
<evidence type="ECO:0000259" key="12">
    <source>
        <dbReference type="Pfam" id="PF13145"/>
    </source>
</evidence>
<dbReference type="PANTHER" id="PTHR47529">
    <property type="entry name" value="PEPTIDYL-PROLYL CIS-TRANS ISOMERASE D"/>
    <property type="match status" value="1"/>
</dbReference>
<dbReference type="Proteomes" id="UP000614424">
    <property type="component" value="Unassembled WGS sequence"/>
</dbReference>
<evidence type="ECO:0000256" key="4">
    <source>
        <dbReference type="ARBA" id="ARBA00022692"/>
    </source>
</evidence>
<dbReference type="InterPro" id="IPR000297">
    <property type="entry name" value="PPIase_PpiC"/>
</dbReference>
<dbReference type="Pfam" id="PF13145">
    <property type="entry name" value="Rotamase_2"/>
    <property type="match status" value="1"/>
</dbReference>
<evidence type="ECO:0000313" key="14">
    <source>
        <dbReference type="Proteomes" id="UP000614424"/>
    </source>
</evidence>
<dbReference type="EMBL" id="JACNJZ010000115">
    <property type="protein sequence ID" value="MBC8317933.1"/>
    <property type="molecule type" value="Genomic_DNA"/>
</dbReference>
<keyword evidence="7" id="KW-0143">Chaperone</keyword>
<dbReference type="InterPro" id="IPR027304">
    <property type="entry name" value="Trigger_fact/SurA_dom_sf"/>
</dbReference>
<evidence type="ECO:0000256" key="9">
    <source>
        <dbReference type="ARBA" id="ARBA00040743"/>
    </source>
</evidence>
<keyword evidence="2" id="KW-1003">Cell membrane</keyword>
<keyword evidence="5 11" id="KW-1133">Transmembrane helix</keyword>
<dbReference type="InterPro" id="IPR052029">
    <property type="entry name" value="PpiD_chaperone"/>
</dbReference>
<dbReference type="AlphaFoldDB" id="A0A8J6TFW8"/>
<dbReference type="SUPFAM" id="SSF109998">
    <property type="entry name" value="Triger factor/SurA peptide-binding domain-like"/>
    <property type="match status" value="1"/>
</dbReference>
<dbReference type="GO" id="GO:0005886">
    <property type="term" value="C:plasma membrane"/>
    <property type="evidence" value="ECO:0007669"/>
    <property type="project" value="UniProtKB-SubCell"/>
</dbReference>
<comment type="caution">
    <text evidence="13">The sequence shown here is derived from an EMBL/GenBank/DDBJ whole genome shotgun (WGS) entry which is preliminary data.</text>
</comment>
<proteinExistence type="inferred from homology"/>
<evidence type="ECO:0000256" key="3">
    <source>
        <dbReference type="ARBA" id="ARBA00022519"/>
    </source>
</evidence>
<gene>
    <name evidence="13" type="ORF">H8E41_08495</name>
</gene>
<comment type="similarity">
    <text evidence="8">Belongs to the PpiD chaperone family.</text>
</comment>
<dbReference type="Gene3D" id="1.10.4030.10">
    <property type="entry name" value="Porin chaperone SurA, peptide-binding domain"/>
    <property type="match status" value="2"/>
</dbReference>
<dbReference type="PANTHER" id="PTHR47529:SF1">
    <property type="entry name" value="PERIPLASMIC CHAPERONE PPID"/>
    <property type="match status" value="1"/>
</dbReference>
<organism evidence="13 14">
    <name type="scientific">Candidatus Desulfobia pelagia</name>
    <dbReference type="NCBI Taxonomy" id="2841692"/>
    <lineage>
        <taxon>Bacteria</taxon>
        <taxon>Pseudomonadati</taxon>
        <taxon>Thermodesulfobacteriota</taxon>
        <taxon>Desulfobulbia</taxon>
        <taxon>Desulfobulbales</taxon>
        <taxon>Desulfobulbaceae</taxon>
        <taxon>Candidatus Desulfobia</taxon>
    </lineage>
</organism>
<dbReference type="InterPro" id="IPR046357">
    <property type="entry name" value="PPIase_dom_sf"/>
</dbReference>
<evidence type="ECO:0000313" key="13">
    <source>
        <dbReference type="EMBL" id="MBC8317933.1"/>
    </source>
</evidence>
<comment type="subcellular location">
    <subcellularLocation>
        <location evidence="1">Cell inner membrane</location>
        <topology evidence="1">Single-pass type II membrane protein</topology>
        <orientation evidence="1">Periplasmic side</orientation>
    </subcellularLocation>
</comment>
<dbReference type="Pfam" id="PF13624">
    <property type="entry name" value="SurA_N_3"/>
    <property type="match status" value="1"/>
</dbReference>
<evidence type="ECO:0000256" key="11">
    <source>
        <dbReference type="SAM" id="Phobius"/>
    </source>
</evidence>
<reference evidence="13 14" key="1">
    <citation type="submission" date="2020-08" db="EMBL/GenBank/DDBJ databases">
        <title>Bridging the membrane lipid divide: bacteria of the FCB group superphylum have the potential to synthesize archaeal ether lipids.</title>
        <authorList>
            <person name="Villanueva L."/>
            <person name="Von Meijenfeldt F.A.B."/>
            <person name="Westbye A.B."/>
            <person name="Yadav S."/>
            <person name="Hopmans E.C."/>
            <person name="Dutilh B.E."/>
            <person name="Sinninghe Damste J.S."/>
        </authorList>
    </citation>
    <scope>NUCLEOTIDE SEQUENCE [LARGE SCALE GENOMIC DNA]</scope>
    <source>
        <strain evidence="13">NIOZ-UU47</strain>
    </source>
</reference>
<evidence type="ECO:0000256" key="10">
    <source>
        <dbReference type="ARBA" id="ARBA00042775"/>
    </source>
</evidence>
<feature type="domain" description="PpiC" evidence="12">
    <location>
        <begin position="245"/>
        <end position="381"/>
    </location>
</feature>
<protein>
    <recommendedName>
        <fullName evidence="9">Periplasmic chaperone PpiD</fullName>
    </recommendedName>
    <alternativeName>
        <fullName evidence="10">Periplasmic folding chaperone</fullName>
    </alternativeName>
</protein>